<proteinExistence type="predicted"/>
<sequence length="161" mass="18472">MKIFKEEQRFTQLWLIVLMIVSVIVPVAVILKDADNMSTSNLITSLSVIILAPAIIFLFKLKTRMDEKGIYYQFIPFHFKKRFIAWNEISNAYVRTYDPIGEYGGWGIKGGVFWNKKKGIAVNVKGDIGIQLELKNGKKILIGTQLKEQAQSTINNYRKEL</sequence>
<keyword evidence="1" id="KW-0472">Membrane</keyword>
<protein>
    <recommendedName>
        <fullName evidence="4">PH domain-containing protein</fullName>
    </recommendedName>
</protein>
<accession>A0ABW3N6Y4</accession>
<organism evidence="2 3">
    <name type="scientific">Winogradskyella litorisediminis</name>
    <dbReference type="NCBI Taxonomy" id="1156618"/>
    <lineage>
        <taxon>Bacteria</taxon>
        <taxon>Pseudomonadati</taxon>
        <taxon>Bacteroidota</taxon>
        <taxon>Flavobacteriia</taxon>
        <taxon>Flavobacteriales</taxon>
        <taxon>Flavobacteriaceae</taxon>
        <taxon>Winogradskyella</taxon>
    </lineage>
</organism>
<dbReference type="EMBL" id="JBHTJL010000011">
    <property type="protein sequence ID" value="MFD1063397.1"/>
    <property type="molecule type" value="Genomic_DNA"/>
</dbReference>
<comment type="caution">
    <text evidence="2">The sequence shown here is derived from an EMBL/GenBank/DDBJ whole genome shotgun (WGS) entry which is preliminary data.</text>
</comment>
<name>A0ABW3N6Y4_9FLAO</name>
<dbReference type="Proteomes" id="UP001597013">
    <property type="component" value="Unassembled WGS sequence"/>
</dbReference>
<evidence type="ECO:0000313" key="2">
    <source>
        <dbReference type="EMBL" id="MFD1063397.1"/>
    </source>
</evidence>
<keyword evidence="1" id="KW-0812">Transmembrane</keyword>
<evidence type="ECO:0000313" key="3">
    <source>
        <dbReference type="Proteomes" id="UP001597013"/>
    </source>
</evidence>
<evidence type="ECO:0000256" key="1">
    <source>
        <dbReference type="SAM" id="Phobius"/>
    </source>
</evidence>
<feature type="transmembrane region" description="Helical" evidence="1">
    <location>
        <begin position="12"/>
        <end position="31"/>
    </location>
</feature>
<dbReference type="RefSeq" id="WP_386130251.1">
    <property type="nucleotide sequence ID" value="NZ_JBHTJL010000011.1"/>
</dbReference>
<gene>
    <name evidence="2" type="ORF">ACFQ1Q_09090</name>
</gene>
<feature type="transmembrane region" description="Helical" evidence="1">
    <location>
        <begin position="43"/>
        <end position="61"/>
    </location>
</feature>
<reference evidence="3" key="1">
    <citation type="journal article" date="2019" name="Int. J. Syst. Evol. Microbiol.">
        <title>The Global Catalogue of Microorganisms (GCM) 10K type strain sequencing project: providing services to taxonomists for standard genome sequencing and annotation.</title>
        <authorList>
            <consortium name="The Broad Institute Genomics Platform"/>
            <consortium name="The Broad Institute Genome Sequencing Center for Infectious Disease"/>
            <person name="Wu L."/>
            <person name="Ma J."/>
        </authorList>
    </citation>
    <scope>NUCLEOTIDE SEQUENCE [LARGE SCALE GENOMIC DNA]</scope>
    <source>
        <strain evidence="3">CCUG 62215</strain>
    </source>
</reference>
<evidence type="ECO:0008006" key="4">
    <source>
        <dbReference type="Google" id="ProtNLM"/>
    </source>
</evidence>
<keyword evidence="1" id="KW-1133">Transmembrane helix</keyword>
<keyword evidence="3" id="KW-1185">Reference proteome</keyword>